<name>A0A7V7GXE8_9GAMM</name>
<evidence type="ECO:0008006" key="4">
    <source>
        <dbReference type="Google" id="ProtNLM"/>
    </source>
</evidence>
<dbReference type="Proteomes" id="UP000463138">
    <property type="component" value="Unassembled WGS sequence"/>
</dbReference>
<keyword evidence="3" id="KW-1185">Reference proteome</keyword>
<dbReference type="AlphaFoldDB" id="A0A7V7GXE8"/>
<evidence type="ECO:0000256" key="1">
    <source>
        <dbReference type="SAM" id="SignalP"/>
    </source>
</evidence>
<sequence length="228" mass="25948">MQAHAANWWLWMPASLMLTACGMNMPHSESSPARVERTLLNHSIQIDAGEVSVLSLPQRTLRVQQQLHYDVTELNARGRIIDRREEHQTLPWANKPVDIIAGSFRTSLDTDVDGVLRLNLLNDGFLNLDYDNLRVIQLAASAGPKARDEVNLLIDRELRSKLHEAVRLIYDNLENDDVDQWAYRVHRLSELGLAEESNQLENMLILLTTGDPQLQGEFVNALEVNQRP</sequence>
<protein>
    <recommendedName>
        <fullName evidence="4">Lipoprotein</fullName>
    </recommendedName>
</protein>
<feature type="chain" id="PRO_5030946958" description="Lipoprotein" evidence="1">
    <location>
        <begin position="21"/>
        <end position="228"/>
    </location>
</feature>
<feature type="signal peptide" evidence="1">
    <location>
        <begin position="1"/>
        <end position="20"/>
    </location>
</feature>
<keyword evidence="1" id="KW-0732">Signal</keyword>
<evidence type="ECO:0000313" key="2">
    <source>
        <dbReference type="EMBL" id="KAA0695896.1"/>
    </source>
</evidence>
<evidence type="ECO:0000313" key="3">
    <source>
        <dbReference type="Proteomes" id="UP000463138"/>
    </source>
</evidence>
<comment type="caution">
    <text evidence="2">The sequence shown here is derived from an EMBL/GenBank/DDBJ whole genome shotgun (WGS) entry which is preliminary data.</text>
</comment>
<dbReference type="EMBL" id="QOVF01000001">
    <property type="protein sequence ID" value="KAA0695896.1"/>
    <property type="molecule type" value="Genomic_DNA"/>
</dbReference>
<proteinExistence type="predicted"/>
<accession>A0A7V7GXE8</accession>
<reference evidence="2 3" key="1">
    <citation type="submission" date="2018-07" db="EMBL/GenBank/DDBJ databases">
        <title>Pseudomonas laoshanensis sp. nov., isolated from soil.</title>
        <authorList>
            <person name="Sun J."/>
            <person name="Yu L."/>
            <person name="Wang M."/>
            <person name="Zhang C."/>
        </authorList>
    </citation>
    <scope>NUCLEOTIDE SEQUENCE [LARGE SCALE GENOMIC DNA]</scope>
    <source>
        <strain evidence="2 3">Y22</strain>
    </source>
</reference>
<gene>
    <name evidence="2" type="ORF">DT594_00525</name>
</gene>
<organism evidence="2 3">
    <name type="scientific">Halopseudomonas laoshanensis</name>
    <dbReference type="NCBI Taxonomy" id="2268758"/>
    <lineage>
        <taxon>Bacteria</taxon>
        <taxon>Pseudomonadati</taxon>
        <taxon>Pseudomonadota</taxon>
        <taxon>Gammaproteobacteria</taxon>
        <taxon>Pseudomonadales</taxon>
        <taxon>Pseudomonadaceae</taxon>
        <taxon>Halopseudomonas</taxon>
    </lineage>
</organism>